<dbReference type="STRING" id="453582.SAMN05421580_105279"/>
<organism evidence="2 3">
    <name type="scientific">Rhodobacter aestuarii</name>
    <dbReference type="NCBI Taxonomy" id="453582"/>
    <lineage>
        <taxon>Bacteria</taxon>
        <taxon>Pseudomonadati</taxon>
        <taxon>Pseudomonadota</taxon>
        <taxon>Alphaproteobacteria</taxon>
        <taxon>Rhodobacterales</taxon>
        <taxon>Rhodobacter group</taxon>
        <taxon>Rhodobacter</taxon>
    </lineage>
</organism>
<dbReference type="Pfam" id="PF05488">
    <property type="entry name" value="PAAR_motif"/>
    <property type="match status" value="1"/>
</dbReference>
<gene>
    <name evidence="2" type="ORF">SAMN05421580_105279</name>
</gene>
<dbReference type="InterPro" id="IPR008727">
    <property type="entry name" value="PAAR_motif"/>
</dbReference>
<evidence type="ECO:0000256" key="1">
    <source>
        <dbReference type="SAM" id="MobiDB-lite"/>
    </source>
</evidence>
<dbReference type="Gene3D" id="2.60.200.60">
    <property type="match status" value="1"/>
</dbReference>
<name>A0A1N7MDH8_9RHOB</name>
<dbReference type="CDD" id="cd14737">
    <property type="entry name" value="PAAR_1"/>
    <property type="match status" value="1"/>
</dbReference>
<dbReference type="OrthoDB" id="9807902at2"/>
<protein>
    <submittedName>
        <fullName evidence="2">Zn-binding Pro-Ala-Ala-Arg (PAAR) domain-containing protein, incolved in TypeVI secretion</fullName>
    </submittedName>
</protein>
<keyword evidence="3" id="KW-1185">Reference proteome</keyword>
<sequence length="99" mass="9333">MAAATRLGDTGSGHGCHFPPTPAIGASGDVFVNGIGAVRQGDAYAPHACGVCPAPPHPRSLSGGSGTVFINGKPAGRVGDAIGCGGSAAAGSGDVFFGG</sequence>
<reference evidence="3" key="1">
    <citation type="submission" date="2017-01" db="EMBL/GenBank/DDBJ databases">
        <authorList>
            <person name="Varghese N."/>
            <person name="Submissions S."/>
        </authorList>
    </citation>
    <scope>NUCLEOTIDE SEQUENCE [LARGE SCALE GENOMIC DNA]</scope>
    <source>
        <strain evidence="3">DSM 19945</strain>
    </source>
</reference>
<evidence type="ECO:0000313" key="2">
    <source>
        <dbReference type="EMBL" id="SIS84061.1"/>
    </source>
</evidence>
<accession>A0A1N7MDH8</accession>
<dbReference type="RefSeq" id="WP_076484775.1">
    <property type="nucleotide sequence ID" value="NZ_FTOG01000005.1"/>
</dbReference>
<dbReference type="EMBL" id="FTOG01000005">
    <property type="protein sequence ID" value="SIS84061.1"/>
    <property type="molecule type" value="Genomic_DNA"/>
</dbReference>
<feature type="region of interest" description="Disordered" evidence="1">
    <location>
        <begin position="1"/>
        <end position="20"/>
    </location>
</feature>
<proteinExistence type="predicted"/>
<dbReference type="Proteomes" id="UP000186221">
    <property type="component" value="Unassembled WGS sequence"/>
</dbReference>
<dbReference type="AlphaFoldDB" id="A0A1N7MDH8"/>
<evidence type="ECO:0000313" key="3">
    <source>
        <dbReference type="Proteomes" id="UP000186221"/>
    </source>
</evidence>